<name>A0AAE4VM43_9RICK</name>
<protein>
    <submittedName>
        <fullName evidence="4">CDP-alcohol phosphatidyltransferase</fullName>
    </submittedName>
</protein>
<keyword evidence="3" id="KW-0472">Membrane</keyword>
<accession>A0AAE4VM43</accession>
<reference evidence="4" key="1">
    <citation type="submission" date="2023-02" db="EMBL/GenBank/DDBJ databases">
        <title>Host association and intracellularity evolved multiple times independently in the Rickettsiales.</title>
        <authorList>
            <person name="Castelli M."/>
            <person name="Nardi T."/>
            <person name="Gammuto L."/>
            <person name="Bellinzona G."/>
            <person name="Sabaneyeva E."/>
            <person name="Potekhin A."/>
            <person name="Serra V."/>
            <person name="Petroni G."/>
            <person name="Sassera D."/>
        </authorList>
    </citation>
    <scope>NUCLEOTIDE SEQUENCE</scope>
    <source>
        <strain evidence="4">USBL-36I1</strain>
    </source>
</reference>
<gene>
    <name evidence="4" type="ORF">Lyticum_00306</name>
</gene>
<dbReference type="InterPro" id="IPR043130">
    <property type="entry name" value="CDP-OH_PTrfase_TM_dom"/>
</dbReference>
<dbReference type="InterPro" id="IPR000462">
    <property type="entry name" value="CDP-OH_P_trans"/>
</dbReference>
<evidence type="ECO:0000256" key="1">
    <source>
        <dbReference type="ARBA" id="ARBA00022679"/>
    </source>
</evidence>
<evidence type="ECO:0000256" key="2">
    <source>
        <dbReference type="RuleBase" id="RU003750"/>
    </source>
</evidence>
<evidence type="ECO:0000313" key="5">
    <source>
        <dbReference type="Proteomes" id="UP001289135"/>
    </source>
</evidence>
<feature type="transmembrane region" description="Helical" evidence="3">
    <location>
        <begin position="158"/>
        <end position="177"/>
    </location>
</feature>
<feature type="transmembrane region" description="Helical" evidence="3">
    <location>
        <begin position="189"/>
        <end position="210"/>
    </location>
</feature>
<sequence length="277" mass="31314">MKKRKKKYKGNMPLHKLFPSIITMMGLCSGVTAIKYAMDGQFSLAIAFIFYAALFDIIDGRIARILNVASEFGAQLDSLCDLVNFGVVPAIVIHSWCEKYITNISPIEKHALWIGVLVYVSCTAMRLARFNIQSSKIDFSSNNPITKIYQKLISEGKFFNGVPSTIGGLLVLFPIVVSFDIIPGYKFSIWIIMIYMISVALLMVSTIPTLSSKKLVIQRKNAPIIIVFILCFFVIVLLEPWILMPCMQVFYIITLPITYFKCKKIIKIENTKNIIDN</sequence>
<comment type="similarity">
    <text evidence="2">Belongs to the CDP-alcohol phosphatidyltransferase class-I family.</text>
</comment>
<feature type="transmembrane region" description="Helical" evidence="3">
    <location>
        <begin position="222"/>
        <end position="243"/>
    </location>
</feature>
<dbReference type="RefSeq" id="WP_322498562.1">
    <property type="nucleotide sequence ID" value="NZ_JARGYU010000001.1"/>
</dbReference>
<dbReference type="GO" id="GO:0016780">
    <property type="term" value="F:phosphotransferase activity, for other substituted phosphate groups"/>
    <property type="evidence" value="ECO:0007669"/>
    <property type="project" value="InterPro"/>
</dbReference>
<dbReference type="InterPro" id="IPR048254">
    <property type="entry name" value="CDP_ALCOHOL_P_TRANSF_CS"/>
</dbReference>
<feature type="transmembrane region" description="Helical" evidence="3">
    <location>
        <begin position="40"/>
        <end position="58"/>
    </location>
</feature>
<dbReference type="PROSITE" id="PS00379">
    <property type="entry name" value="CDP_ALCOHOL_P_TRANSF"/>
    <property type="match status" value="1"/>
</dbReference>
<keyword evidence="3" id="KW-0812">Transmembrane</keyword>
<dbReference type="GO" id="GO:0008654">
    <property type="term" value="P:phospholipid biosynthetic process"/>
    <property type="evidence" value="ECO:0007669"/>
    <property type="project" value="InterPro"/>
</dbReference>
<evidence type="ECO:0000313" key="4">
    <source>
        <dbReference type="EMBL" id="MDZ5761139.1"/>
    </source>
</evidence>
<dbReference type="Gene3D" id="1.20.120.1760">
    <property type="match status" value="1"/>
</dbReference>
<dbReference type="AlphaFoldDB" id="A0AAE4VM43"/>
<evidence type="ECO:0000256" key="3">
    <source>
        <dbReference type="SAM" id="Phobius"/>
    </source>
</evidence>
<organism evidence="4 5">
    <name type="scientific">Lyticum sinuosum</name>
    <dbReference type="NCBI Taxonomy" id="1332059"/>
    <lineage>
        <taxon>Bacteria</taxon>
        <taxon>Pseudomonadati</taxon>
        <taxon>Pseudomonadota</taxon>
        <taxon>Alphaproteobacteria</taxon>
        <taxon>Rickettsiales</taxon>
        <taxon>Lyticum</taxon>
    </lineage>
</organism>
<keyword evidence="1 2" id="KW-0808">Transferase</keyword>
<comment type="caution">
    <text evidence="4">The sequence shown here is derived from an EMBL/GenBank/DDBJ whole genome shotgun (WGS) entry which is preliminary data.</text>
</comment>
<dbReference type="Pfam" id="PF01066">
    <property type="entry name" value="CDP-OH_P_transf"/>
    <property type="match status" value="1"/>
</dbReference>
<keyword evidence="3" id="KW-1133">Transmembrane helix</keyword>
<dbReference type="EMBL" id="JARGYU010000001">
    <property type="protein sequence ID" value="MDZ5761139.1"/>
    <property type="molecule type" value="Genomic_DNA"/>
</dbReference>
<dbReference type="GO" id="GO:0016020">
    <property type="term" value="C:membrane"/>
    <property type="evidence" value="ECO:0007669"/>
    <property type="project" value="InterPro"/>
</dbReference>
<proteinExistence type="inferred from homology"/>
<keyword evidence="5" id="KW-1185">Reference proteome</keyword>
<dbReference type="Proteomes" id="UP001289135">
    <property type="component" value="Unassembled WGS sequence"/>
</dbReference>